<sequence>MCKKMKLIIGVFLTSFLITIYAQYDINVEEILNNKRLLDAYSRCYLDKGPCPGPARESKKKLGEVFATNCAKCNKKQKQDTRGAIRKLRERKPQLFLEIFEKYDPGSKHLDGFLIWLKKND</sequence>
<evidence type="ECO:0000313" key="2">
    <source>
        <dbReference type="Proteomes" id="UP000015103"/>
    </source>
</evidence>
<dbReference type="InParanoid" id="T1H7Z2"/>
<dbReference type="OMA" id="CAGAPRE"/>
<protein>
    <submittedName>
        <fullName evidence="1">Uncharacterized protein</fullName>
    </submittedName>
</protein>
<reference evidence="1" key="1">
    <citation type="submission" date="2015-05" db="UniProtKB">
        <authorList>
            <consortium name="EnsemblMetazoa"/>
        </authorList>
    </citation>
    <scope>IDENTIFICATION</scope>
</reference>
<dbReference type="HOGENOM" id="CLU_126727_2_1_1"/>
<keyword evidence="2" id="KW-1185">Reference proteome</keyword>
<organism evidence="1 2">
    <name type="scientific">Rhodnius prolixus</name>
    <name type="common">Triatomid bug</name>
    <dbReference type="NCBI Taxonomy" id="13249"/>
    <lineage>
        <taxon>Eukaryota</taxon>
        <taxon>Metazoa</taxon>
        <taxon>Ecdysozoa</taxon>
        <taxon>Arthropoda</taxon>
        <taxon>Hexapoda</taxon>
        <taxon>Insecta</taxon>
        <taxon>Pterygota</taxon>
        <taxon>Neoptera</taxon>
        <taxon>Paraneoptera</taxon>
        <taxon>Hemiptera</taxon>
        <taxon>Heteroptera</taxon>
        <taxon>Panheteroptera</taxon>
        <taxon>Cimicomorpha</taxon>
        <taxon>Reduviidae</taxon>
        <taxon>Triatominae</taxon>
        <taxon>Rhodnius</taxon>
    </lineage>
</organism>
<name>T1H7Z2_RHOPR</name>
<dbReference type="Pfam" id="PF03392">
    <property type="entry name" value="OS-D"/>
    <property type="match status" value="1"/>
</dbReference>
<evidence type="ECO:0000313" key="1">
    <source>
        <dbReference type="EnsemblMetazoa" id="RPRC000126-PA"/>
    </source>
</evidence>
<dbReference type="EMBL" id="ACPB03014712">
    <property type="status" value="NOT_ANNOTATED_CDS"/>
    <property type="molecule type" value="Genomic_DNA"/>
</dbReference>
<dbReference type="SUPFAM" id="SSF100910">
    <property type="entry name" value="Chemosensory protein Csp2"/>
    <property type="match status" value="1"/>
</dbReference>
<proteinExistence type="predicted"/>
<dbReference type="PANTHER" id="PTHR11257:SF13">
    <property type="entry name" value="GEO07322P1"/>
    <property type="match status" value="1"/>
</dbReference>
<dbReference type="VEuPathDB" id="VectorBase:RPRC000126"/>
<dbReference type="Proteomes" id="UP000015103">
    <property type="component" value="Unassembled WGS sequence"/>
</dbReference>
<dbReference type="InterPro" id="IPR036682">
    <property type="entry name" value="OS_D_A10/PebIII_sf"/>
</dbReference>
<accession>T1H7Z2</accession>
<dbReference type="AlphaFoldDB" id="T1H7Z2"/>
<dbReference type="EnsemblMetazoa" id="RPRC000126-RA">
    <property type="protein sequence ID" value="RPRC000126-PA"/>
    <property type="gene ID" value="RPRC000126"/>
</dbReference>
<dbReference type="Gene3D" id="1.10.2080.10">
    <property type="entry name" value="Insect odorant-binding protein A10/Ejaculatory bulb-specific protein 3"/>
    <property type="match status" value="1"/>
</dbReference>
<dbReference type="InterPro" id="IPR005055">
    <property type="entry name" value="A10/PebIII"/>
</dbReference>
<dbReference type="PANTHER" id="PTHR11257">
    <property type="entry name" value="CHEMOSENSORY PROTEIN-RELATED"/>
    <property type="match status" value="1"/>
</dbReference>